<accession>A0A1B9DJI6</accession>
<evidence type="ECO:0000313" key="5">
    <source>
        <dbReference type="EMBL" id="SDJ89643.1"/>
    </source>
</evidence>
<dbReference type="OrthoDB" id="4535652at2"/>
<reference evidence="4" key="2">
    <citation type="submission" date="2016-03" db="EMBL/GenBank/DDBJ databases">
        <authorList>
            <person name="Ploux O."/>
        </authorList>
    </citation>
    <scope>NUCLEOTIDE SEQUENCE</scope>
    <source>
        <strain evidence="4">NBRC 105008</strain>
    </source>
</reference>
<keyword evidence="1" id="KW-0732">Signal</keyword>
<evidence type="ECO:0000313" key="6">
    <source>
        <dbReference type="Proteomes" id="UP000093226"/>
    </source>
</evidence>
<name>A0A1B9DJI6_9FLAO</name>
<comment type="caution">
    <text evidence="4">The sequence shown here is derived from an EMBL/GenBank/DDBJ whole genome shotgun (WGS) entry which is preliminary data.</text>
</comment>
<proteinExistence type="predicted"/>
<sequence length="89" mass="9804">MTTESNNTFVIYPNSTSTIINIALLDETKAPAKKASITGKLYDLNNIEKRAIVIKDNKAQIDSSGLNRGVYVLKIDIDGKVESHQIIVK</sequence>
<reference evidence="5 7" key="3">
    <citation type="submission" date="2016-10" db="EMBL/GenBank/DDBJ databases">
        <authorList>
            <person name="Varghese N."/>
            <person name="Submissions S."/>
        </authorList>
    </citation>
    <scope>NUCLEOTIDE SEQUENCE [LARGE SCALE GENOMIC DNA]</scope>
    <source>
        <strain evidence="5 7">Gm-149</strain>
    </source>
</reference>
<dbReference type="Proteomes" id="UP000182367">
    <property type="component" value="Unassembled WGS sequence"/>
</dbReference>
<dbReference type="NCBIfam" id="TIGR04183">
    <property type="entry name" value="Por_Secre_tail"/>
    <property type="match status" value="1"/>
</dbReference>
<dbReference type="STRING" id="551990.SAMN05192550_2956"/>
<evidence type="ECO:0000313" key="4">
    <source>
        <dbReference type="EMBL" id="OCB69809.1"/>
    </source>
</evidence>
<gene>
    <name evidence="4" type="ORF">FBGL_12920</name>
    <name evidence="3" type="ORF">FGL01_28190</name>
    <name evidence="5" type="ORF">SAMN05192550_2956</name>
</gene>
<protein>
    <submittedName>
        <fullName evidence="5">Por secretion system C-terminal sorting domain-containing protein</fullName>
    </submittedName>
</protein>
<evidence type="ECO:0000256" key="1">
    <source>
        <dbReference type="ARBA" id="ARBA00022729"/>
    </source>
</evidence>
<dbReference type="Pfam" id="PF18962">
    <property type="entry name" value="Por_Secre_tail"/>
    <property type="match status" value="1"/>
</dbReference>
<dbReference type="EMBL" id="LVEO01000024">
    <property type="protein sequence ID" value="OCB69809.1"/>
    <property type="molecule type" value="Genomic_DNA"/>
</dbReference>
<evidence type="ECO:0000313" key="8">
    <source>
        <dbReference type="Proteomes" id="UP000321579"/>
    </source>
</evidence>
<reference evidence="6" key="1">
    <citation type="submission" date="2016-03" db="EMBL/GenBank/DDBJ databases">
        <title>Draft genome sequence of Paenibacillus glacialis DSM 22343.</title>
        <authorList>
            <person name="Shin S.-K."/>
            <person name="Yi H."/>
        </authorList>
    </citation>
    <scope>NUCLEOTIDE SEQUENCE [LARGE SCALE GENOMIC DNA]</scope>
    <source>
        <strain evidence="6">NBRC 105008</strain>
    </source>
</reference>
<dbReference type="RefSeq" id="WP_066329072.1">
    <property type="nucleotide sequence ID" value="NZ_BJVF01000008.1"/>
</dbReference>
<feature type="domain" description="Secretion system C-terminal sorting" evidence="2">
    <location>
        <begin position="11"/>
        <end position="88"/>
    </location>
</feature>
<dbReference type="Proteomes" id="UP000093226">
    <property type="component" value="Unassembled WGS sequence"/>
</dbReference>
<evidence type="ECO:0000259" key="2">
    <source>
        <dbReference type="Pfam" id="PF18962"/>
    </source>
</evidence>
<organism evidence="4 6">
    <name type="scientific">Flavobacterium glycines</name>
    <dbReference type="NCBI Taxonomy" id="551990"/>
    <lineage>
        <taxon>Bacteria</taxon>
        <taxon>Pseudomonadati</taxon>
        <taxon>Bacteroidota</taxon>
        <taxon>Flavobacteriia</taxon>
        <taxon>Flavobacteriales</taxon>
        <taxon>Flavobacteriaceae</taxon>
        <taxon>Flavobacterium</taxon>
    </lineage>
</organism>
<dbReference type="AlphaFoldDB" id="A0A1B9DJI6"/>
<dbReference type="InterPro" id="IPR026444">
    <property type="entry name" value="Secre_tail"/>
</dbReference>
<dbReference type="Proteomes" id="UP000321579">
    <property type="component" value="Unassembled WGS sequence"/>
</dbReference>
<dbReference type="EMBL" id="FNEO01000008">
    <property type="protein sequence ID" value="SDJ89643.1"/>
    <property type="molecule type" value="Genomic_DNA"/>
</dbReference>
<reference evidence="3 8" key="4">
    <citation type="submission" date="2019-07" db="EMBL/GenBank/DDBJ databases">
        <title>Whole genome shotgun sequence of Flavobacterium glycines NBRC 105008.</title>
        <authorList>
            <person name="Hosoyama A."/>
            <person name="Uohara A."/>
            <person name="Ohji S."/>
            <person name="Ichikawa N."/>
        </authorList>
    </citation>
    <scope>NUCLEOTIDE SEQUENCE [LARGE SCALE GENOMIC DNA]</scope>
    <source>
        <strain evidence="3 8">NBRC 105008</strain>
    </source>
</reference>
<dbReference type="EMBL" id="BJVF01000008">
    <property type="protein sequence ID" value="GEL12080.1"/>
    <property type="molecule type" value="Genomic_DNA"/>
</dbReference>
<keyword evidence="7" id="KW-1185">Reference proteome</keyword>
<evidence type="ECO:0000313" key="7">
    <source>
        <dbReference type="Proteomes" id="UP000182367"/>
    </source>
</evidence>
<evidence type="ECO:0000313" key="3">
    <source>
        <dbReference type="EMBL" id="GEL12080.1"/>
    </source>
</evidence>